<comment type="caution">
    <text evidence="1">The sequence shown here is derived from an EMBL/GenBank/DDBJ whole genome shotgun (WGS) entry which is preliminary data.</text>
</comment>
<dbReference type="PANTHER" id="PTHR34374">
    <property type="entry name" value="LARGE RIBOSOMAL RNA SUBUNIT ACCUMULATION PROTEIN YCED HOMOLOG 1, CHLOROPLASTIC"/>
    <property type="match status" value="1"/>
</dbReference>
<dbReference type="Pfam" id="PF02620">
    <property type="entry name" value="YceD"/>
    <property type="match status" value="1"/>
</dbReference>
<keyword evidence="2" id="KW-1185">Reference proteome</keyword>
<gene>
    <name evidence="1" type="ORF">P6N53_08055</name>
</gene>
<proteinExistence type="predicted"/>
<sequence>MNINILKLKNAPGDTIQFDVTNDLASISFGGQEINFVGPVHVTGEISYQNNIFSVKGAARAEVQTTCVNCLEPYKQKLSAQLEEKYASVEIQNKDDESEIHNFTGDLIDIRPEVMKALLMELPMRLVCSEDCQGLCSQCGINLNHNRCDCQGDNIDPRLAILKKLQQ</sequence>
<reference evidence="1" key="2">
    <citation type="submission" date="2023-03" db="EMBL/GenBank/DDBJ databases">
        <authorList>
            <person name="Zhang Z."/>
        </authorList>
    </citation>
    <scope>NUCLEOTIDE SEQUENCE</scope>
    <source>
        <strain evidence="1">DSA</strain>
    </source>
</reference>
<protein>
    <submittedName>
        <fullName evidence="1">DUF177 domain-containing protein</fullName>
    </submittedName>
</protein>
<name>A0AAW7ZDD3_9FIRM</name>
<dbReference type="EMBL" id="JARPTC010000011">
    <property type="protein sequence ID" value="MDO7787169.1"/>
    <property type="molecule type" value="Genomic_DNA"/>
</dbReference>
<evidence type="ECO:0000313" key="1">
    <source>
        <dbReference type="EMBL" id="MDO7787169.1"/>
    </source>
</evidence>
<organism evidence="1 2">
    <name type="scientific">Desulforamulus aquiferis</name>
    <dbReference type="NCBI Taxonomy" id="1397668"/>
    <lineage>
        <taxon>Bacteria</taxon>
        <taxon>Bacillati</taxon>
        <taxon>Bacillota</taxon>
        <taxon>Clostridia</taxon>
        <taxon>Eubacteriales</taxon>
        <taxon>Peptococcaceae</taxon>
        <taxon>Desulforamulus</taxon>
    </lineage>
</organism>
<accession>A0AAW7ZDD3</accession>
<dbReference type="PANTHER" id="PTHR34374:SF1">
    <property type="entry name" value="LARGE RIBOSOMAL RNA SUBUNIT ACCUMULATION PROTEIN YCED HOMOLOG 1, CHLOROPLASTIC"/>
    <property type="match status" value="1"/>
</dbReference>
<dbReference type="InterPro" id="IPR003772">
    <property type="entry name" value="YceD"/>
</dbReference>
<dbReference type="AlphaFoldDB" id="A0AAW7ZDD3"/>
<evidence type="ECO:0000313" key="2">
    <source>
        <dbReference type="Proteomes" id="UP001172911"/>
    </source>
</evidence>
<dbReference type="RefSeq" id="WP_304542313.1">
    <property type="nucleotide sequence ID" value="NZ_JARPTC010000011.1"/>
</dbReference>
<dbReference type="Proteomes" id="UP001172911">
    <property type="component" value="Unassembled WGS sequence"/>
</dbReference>
<reference evidence="1" key="1">
    <citation type="journal article" date="2023" name="J. Hazard. Mater.">
        <title>Anaerobic biodegradation of pyrene and benzo[a]pyrene by a new sulfate-reducing Desulforamulus aquiferis strain DSA.</title>
        <authorList>
            <person name="Zhang Z."/>
            <person name="Sun J."/>
            <person name="Gong X."/>
            <person name="Wang C."/>
            <person name="Wang H."/>
        </authorList>
    </citation>
    <scope>NUCLEOTIDE SEQUENCE</scope>
    <source>
        <strain evidence="1">DSA</strain>
    </source>
</reference>